<evidence type="ECO:0000313" key="14">
    <source>
        <dbReference type="EMBL" id="KAK7093044.1"/>
    </source>
</evidence>
<evidence type="ECO:0000256" key="6">
    <source>
        <dbReference type="ARBA" id="ARBA00023053"/>
    </source>
</evidence>
<gene>
    <name evidence="14" type="ORF">V1264_008700</name>
</gene>
<evidence type="ECO:0000256" key="9">
    <source>
        <dbReference type="ARBA" id="ARBA00023201"/>
    </source>
</evidence>
<keyword evidence="8 13" id="KW-0472">Membrane</keyword>
<dbReference type="Pfam" id="PF00858">
    <property type="entry name" value="ASC"/>
    <property type="match status" value="1"/>
</dbReference>
<dbReference type="Proteomes" id="UP001374579">
    <property type="component" value="Unassembled WGS sequence"/>
</dbReference>
<keyword evidence="4 11" id="KW-0812">Transmembrane</keyword>
<dbReference type="GO" id="GO:0005886">
    <property type="term" value="C:plasma membrane"/>
    <property type="evidence" value="ECO:0007669"/>
    <property type="project" value="TreeGrafter"/>
</dbReference>
<dbReference type="AlphaFoldDB" id="A0AAN9AU30"/>
<keyword evidence="9 11" id="KW-0739">Sodium transport</keyword>
<protein>
    <submittedName>
        <fullName evidence="14">Uncharacterized protein</fullName>
    </submittedName>
</protein>
<name>A0AAN9AU30_9CAEN</name>
<evidence type="ECO:0000256" key="12">
    <source>
        <dbReference type="SAM" id="MobiDB-lite"/>
    </source>
</evidence>
<evidence type="ECO:0000256" key="7">
    <source>
        <dbReference type="ARBA" id="ARBA00023065"/>
    </source>
</evidence>
<evidence type="ECO:0000256" key="2">
    <source>
        <dbReference type="ARBA" id="ARBA00022448"/>
    </source>
</evidence>
<comment type="subcellular location">
    <subcellularLocation>
        <location evidence="1">Membrane</location>
        <topology evidence="1">Multi-pass membrane protein</topology>
    </subcellularLocation>
</comment>
<evidence type="ECO:0000256" key="4">
    <source>
        <dbReference type="ARBA" id="ARBA00022692"/>
    </source>
</evidence>
<organism evidence="14 15">
    <name type="scientific">Littorina saxatilis</name>
    <dbReference type="NCBI Taxonomy" id="31220"/>
    <lineage>
        <taxon>Eukaryota</taxon>
        <taxon>Metazoa</taxon>
        <taxon>Spiralia</taxon>
        <taxon>Lophotrochozoa</taxon>
        <taxon>Mollusca</taxon>
        <taxon>Gastropoda</taxon>
        <taxon>Caenogastropoda</taxon>
        <taxon>Littorinimorpha</taxon>
        <taxon>Littorinoidea</taxon>
        <taxon>Littorinidae</taxon>
        <taxon>Littorina</taxon>
    </lineage>
</organism>
<evidence type="ECO:0000256" key="13">
    <source>
        <dbReference type="SAM" id="Phobius"/>
    </source>
</evidence>
<dbReference type="PANTHER" id="PTHR11690">
    <property type="entry name" value="AMILORIDE-SENSITIVE SODIUM CHANNEL-RELATED"/>
    <property type="match status" value="1"/>
</dbReference>
<keyword evidence="10 11" id="KW-0407">Ion channel</keyword>
<dbReference type="InterPro" id="IPR001873">
    <property type="entry name" value="ENaC"/>
</dbReference>
<comment type="similarity">
    <text evidence="11">Belongs to the amiloride-sensitive sodium channel (TC 1.A.6) family.</text>
</comment>
<dbReference type="GO" id="GO:0015280">
    <property type="term" value="F:ligand-gated sodium channel activity"/>
    <property type="evidence" value="ECO:0007669"/>
    <property type="project" value="TreeGrafter"/>
</dbReference>
<keyword evidence="15" id="KW-1185">Reference proteome</keyword>
<keyword evidence="2 11" id="KW-0813">Transport</keyword>
<feature type="compositionally biased region" description="Basic and acidic residues" evidence="12">
    <location>
        <begin position="8"/>
        <end position="18"/>
    </location>
</feature>
<evidence type="ECO:0000256" key="5">
    <source>
        <dbReference type="ARBA" id="ARBA00022989"/>
    </source>
</evidence>
<evidence type="ECO:0000256" key="3">
    <source>
        <dbReference type="ARBA" id="ARBA00022461"/>
    </source>
</evidence>
<reference evidence="14 15" key="1">
    <citation type="submission" date="2024-02" db="EMBL/GenBank/DDBJ databases">
        <title>Chromosome-scale genome assembly of the rough periwinkle Littorina saxatilis.</title>
        <authorList>
            <person name="De Jode A."/>
            <person name="Faria R."/>
            <person name="Formenti G."/>
            <person name="Sims Y."/>
            <person name="Smith T.P."/>
            <person name="Tracey A."/>
            <person name="Wood J.M.D."/>
            <person name="Zagrodzka Z.B."/>
            <person name="Johannesson K."/>
            <person name="Butlin R.K."/>
            <person name="Leder E.H."/>
        </authorList>
    </citation>
    <scope>NUCLEOTIDE SEQUENCE [LARGE SCALE GENOMIC DNA]</scope>
    <source>
        <strain evidence="14">Snail1</strain>
        <tissue evidence="14">Muscle</tissue>
    </source>
</reference>
<evidence type="ECO:0000256" key="1">
    <source>
        <dbReference type="ARBA" id="ARBA00004141"/>
    </source>
</evidence>
<feature type="region of interest" description="Disordered" evidence="12">
    <location>
        <begin position="1"/>
        <end position="37"/>
    </location>
</feature>
<evidence type="ECO:0000256" key="10">
    <source>
        <dbReference type="ARBA" id="ARBA00023303"/>
    </source>
</evidence>
<keyword evidence="5 13" id="KW-1133">Transmembrane helix</keyword>
<keyword evidence="6" id="KW-0915">Sodium</keyword>
<evidence type="ECO:0000256" key="8">
    <source>
        <dbReference type="ARBA" id="ARBA00023136"/>
    </source>
</evidence>
<feature type="transmembrane region" description="Helical" evidence="13">
    <location>
        <begin position="70"/>
        <end position="89"/>
    </location>
</feature>
<evidence type="ECO:0000313" key="15">
    <source>
        <dbReference type="Proteomes" id="UP001374579"/>
    </source>
</evidence>
<accession>A0AAN9AU30</accession>
<keyword evidence="7 11" id="KW-0406">Ion transport</keyword>
<evidence type="ECO:0000256" key="11">
    <source>
        <dbReference type="RuleBase" id="RU000679"/>
    </source>
</evidence>
<proteinExistence type="inferred from homology"/>
<comment type="caution">
    <text evidence="14">The sequence shown here is derived from an EMBL/GenBank/DDBJ whole genome shotgun (WGS) entry which is preliminary data.</text>
</comment>
<keyword evidence="3 11" id="KW-0894">Sodium channel</keyword>
<dbReference type="EMBL" id="JBAMIC010000021">
    <property type="protein sequence ID" value="KAK7093044.1"/>
    <property type="molecule type" value="Genomic_DNA"/>
</dbReference>
<sequence>MDSSVDELNMKDYNEKKRVLSAKDSSHMPSEQEESESPAVRDLLVYYARHSTMHGIPSIVGSRLYKGRRIFWCVVVCVMAILLVTVIYWQMSDFYRYPTVTSVNVNYVNEDDFPSVTICDLNMFNKMFIDELDVRTQMQMTYLTEITGIFHLVGRRVLDKLLKNVTVQSYTANKTDSEIVQGLLDVSTVGTPLLRPLNLRPLPFHDLSKLLKNVTVQGYKGNKTDSEIVQGLLDVSIHL</sequence>